<keyword evidence="4" id="KW-1185">Reference proteome</keyword>
<dbReference type="Proteomes" id="UP000240542">
    <property type="component" value="Unassembled WGS sequence"/>
</dbReference>
<feature type="compositionally biased region" description="Pro residues" evidence="1">
    <location>
        <begin position="200"/>
        <end position="209"/>
    </location>
</feature>
<feature type="compositionally biased region" description="Low complexity" evidence="1">
    <location>
        <begin position="169"/>
        <end position="199"/>
    </location>
</feature>
<evidence type="ECO:0000256" key="1">
    <source>
        <dbReference type="SAM" id="MobiDB-lite"/>
    </source>
</evidence>
<accession>A0A2P8DP52</accession>
<protein>
    <submittedName>
        <fullName evidence="3">Uncharacterized protein</fullName>
    </submittedName>
</protein>
<evidence type="ECO:0000313" key="4">
    <source>
        <dbReference type="Proteomes" id="UP000240542"/>
    </source>
</evidence>
<feature type="region of interest" description="Disordered" evidence="1">
    <location>
        <begin position="165"/>
        <end position="238"/>
    </location>
</feature>
<name>A0A2P8DP52_9ACTN</name>
<sequence length="238" mass="23789">MGAFRLRERTFATREGVVYAAVDGAGRAVSVAMLSQGASADPAARDRFAAAAKRSGRVAASNTASASSWAAVRGGDARELLEAVAGEPGGAGGPSYVPYWAGASGPAAARWGWLSAGRGGGAAVDARSNKAVVVGLLMVLLLFLALLVALYFFLAQLFAEASAQPVETSPDPSSSQSQSPSQSPSPSESGPEPSQSPGGSEPPPDPSQGPSPSDVPSVPIDPEQSGDPGVPDDPSGMA</sequence>
<comment type="caution">
    <text evidence="3">The sequence shown here is derived from an EMBL/GenBank/DDBJ whole genome shotgun (WGS) entry which is preliminary data.</text>
</comment>
<reference evidence="3 4" key="1">
    <citation type="submission" date="2018-03" db="EMBL/GenBank/DDBJ databases">
        <title>Genomic Encyclopedia of Archaeal and Bacterial Type Strains, Phase II (KMG-II): from individual species to whole genera.</title>
        <authorList>
            <person name="Goeker M."/>
        </authorList>
    </citation>
    <scope>NUCLEOTIDE SEQUENCE [LARGE SCALE GENOMIC DNA]</scope>
    <source>
        <strain evidence="3 4">DSM 45312</strain>
    </source>
</reference>
<keyword evidence="2" id="KW-0812">Transmembrane</keyword>
<evidence type="ECO:0000313" key="3">
    <source>
        <dbReference type="EMBL" id="PSK98985.1"/>
    </source>
</evidence>
<feature type="transmembrane region" description="Helical" evidence="2">
    <location>
        <begin position="131"/>
        <end position="154"/>
    </location>
</feature>
<keyword evidence="2" id="KW-0472">Membrane</keyword>
<evidence type="ECO:0000256" key="2">
    <source>
        <dbReference type="SAM" id="Phobius"/>
    </source>
</evidence>
<organism evidence="3 4">
    <name type="scientific">Murinocardiopsis flavida</name>
    <dbReference type="NCBI Taxonomy" id="645275"/>
    <lineage>
        <taxon>Bacteria</taxon>
        <taxon>Bacillati</taxon>
        <taxon>Actinomycetota</taxon>
        <taxon>Actinomycetes</taxon>
        <taxon>Streptosporangiales</taxon>
        <taxon>Nocardiopsidaceae</taxon>
        <taxon>Murinocardiopsis</taxon>
    </lineage>
</organism>
<proteinExistence type="predicted"/>
<keyword evidence="2" id="KW-1133">Transmembrane helix</keyword>
<dbReference type="EMBL" id="PYGA01000004">
    <property type="protein sequence ID" value="PSK98985.1"/>
    <property type="molecule type" value="Genomic_DNA"/>
</dbReference>
<dbReference type="RefSeq" id="WP_245928651.1">
    <property type="nucleotide sequence ID" value="NZ_PYGA01000004.1"/>
</dbReference>
<gene>
    <name evidence="3" type="ORF">CLV63_104209</name>
</gene>
<dbReference type="AlphaFoldDB" id="A0A2P8DP52"/>
<feature type="compositionally biased region" description="Low complexity" evidence="1">
    <location>
        <begin position="210"/>
        <end position="223"/>
    </location>
</feature>